<proteinExistence type="predicted"/>
<sequence>MNKKVSTIIASIVAISLLSLGIFYFSIRSSGAEISKLEAENIITSQYPGSIHGEVEKDETHGYFHAIIDHKGKAYDIQIDENTGKVLNLKELSISVDDDSTHESKEKKEKEQKADSNNDKENQQSEKEVIITKAKARVLALEQFEGTIEELELDEDDGRMVYEVQLVKGEDEADITIDAFTGEVIYKDIERDNDD</sequence>
<dbReference type="Proteomes" id="UP000675284">
    <property type="component" value="Unassembled WGS sequence"/>
</dbReference>
<gene>
    <name evidence="4" type="ORF">KCX74_09215</name>
</gene>
<dbReference type="InterPro" id="IPR025711">
    <property type="entry name" value="PepSY"/>
</dbReference>
<reference evidence="4" key="1">
    <citation type="submission" date="2021-04" db="EMBL/GenBank/DDBJ databases">
        <title>Isolation and polyphasic classification of algal microorganism.</title>
        <authorList>
            <person name="Wang S."/>
        </authorList>
    </citation>
    <scope>NUCLEOTIDE SEQUENCE</scope>
    <source>
        <strain evidence="4">720a</strain>
    </source>
</reference>
<evidence type="ECO:0000313" key="5">
    <source>
        <dbReference type="Proteomes" id="UP000675284"/>
    </source>
</evidence>
<evidence type="ECO:0000256" key="1">
    <source>
        <dbReference type="SAM" id="MobiDB-lite"/>
    </source>
</evidence>
<dbReference type="RefSeq" id="WP_166530326.1">
    <property type="nucleotide sequence ID" value="NZ_JAGSOT010000023.1"/>
</dbReference>
<accession>A0A941DVF4</accession>
<dbReference type="Gene3D" id="3.10.450.40">
    <property type="match status" value="2"/>
</dbReference>
<keyword evidence="2" id="KW-0472">Membrane</keyword>
<feature type="transmembrane region" description="Helical" evidence="2">
    <location>
        <begin position="6"/>
        <end position="27"/>
    </location>
</feature>
<name>A0A941DVF4_9BACI</name>
<evidence type="ECO:0000256" key="2">
    <source>
        <dbReference type="SAM" id="Phobius"/>
    </source>
</evidence>
<evidence type="ECO:0000313" key="4">
    <source>
        <dbReference type="EMBL" id="MBR7796222.1"/>
    </source>
</evidence>
<keyword evidence="2" id="KW-0812">Transmembrane</keyword>
<keyword evidence="5" id="KW-1185">Reference proteome</keyword>
<feature type="domain" description="PepSY" evidence="3">
    <location>
        <begin position="131"/>
        <end position="186"/>
    </location>
</feature>
<evidence type="ECO:0000259" key="3">
    <source>
        <dbReference type="Pfam" id="PF03413"/>
    </source>
</evidence>
<organism evidence="4 5">
    <name type="scientific">Virgibacillus salarius</name>
    <dbReference type="NCBI Taxonomy" id="447199"/>
    <lineage>
        <taxon>Bacteria</taxon>
        <taxon>Bacillati</taxon>
        <taxon>Bacillota</taxon>
        <taxon>Bacilli</taxon>
        <taxon>Bacillales</taxon>
        <taxon>Bacillaceae</taxon>
        <taxon>Virgibacillus</taxon>
    </lineage>
</organism>
<comment type="caution">
    <text evidence="4">The sequence shown here is derived from an EMBL/GenBank/DDBJ whole genome shotgun (WGS) entry which is preliminary data.</text>
</comment>
<feature type="compositionally biased region" description="Basic and acidic residues" evidence="1">
    <location>
        <begin position="99"/>
        <end position="127"/>
    </location>
</feature>
<feature type="region of interest" description="Disordered" evidence="1">
    <location>
        <begin position="98"/>
        <end position="127"/>
    </location>
</feature>
<dbReference type="EMBL" id="JAGSOT010000023">
    <property type="protein sequence ID" value="MBR7796222.1"/>
    <property type="molecule type" value="Genomic_DNA"/>
</dbReference>
<dbReference type="AlphaFoldDB" id="A0A941DVF4"/>
<dbReference type="Pfam" id="PF03413">
    <property type="entry name" value="PepSY"/>
    <property type="match status" value="1"/>
</dbReference>
<protein>
    <submittedName>
        <fullName evidence="4">PepSY domain-containing protein</fullName>
    </submittedName>
</protein>
<keyword evidence="2" id="KW-1133">Transmembrane helix</keyword>